<dbReference type="EnsemblPlants" id="TuG1812G0200004861.01.T01">
    <property type="protein sequence ID" value="TuG1812G0200004861.01.T01"/>
    <property type="gene ID" value="TuG1812G0200004861.01"/>
</dbReference>
<dbReference type="AlphaFoldDB" id="A0A8R7PIR0"/>
<reference evidence="1" key="2">
    <citation type="submission" date="2018-03" db="EMBL/GenBank/DDBJ databases">
        <title>The Triticum urartu genome reveals the dynamic nature of wheat genome evolution.</title>
        <authorList>
            <person name="Ling H."/>
            <person name="Ma B."/>
            <person name="Shi X."/>
            <person name="Liu H."/>
            <person name="Dong L."/>
            <person name="Sun H."/>
            <person name="Cao Y."/>
            <person name="Gao Q."/>
            <person name="Zheng S."/>
            <person name="Li Y."/>
            <person name="Yu Y."/>
            <person name="Du H."/>
            <person name="Qi M."/>
            <person name="Li Y."/>
            <person name="Yu H."/>
            <person name="Cui Y."/>
            <person name="Wang N."/>
            <person name="Chen C."/>
            <person name="Wu H."/>
            <person name="Zhao Y."/>
            <person name="Zhang J."/>
            <person name="Li Y."/>
            <person name="Zhou W."/>
            <person name="Zhang B."/>
            <person name="Hu W."/>
            <person name="Eijk M."/>
            <person name="Tang J."/>
            <person name="Witsenboer H."/>
            <person name="Zhao S."/>
            <person name="Li Z."/>
            <person name="Zhang A."/>
            <person name="Wang D."/>
            <person name="Liang C."/>
        </authorList>
    </citation>
    <scope>NUCLEOTIDE SEQUENCE [LARGE SCALE GENOMIC DNA]</scope>
    <source>
        <strain evidence="1">cv. G1812</strain>
    </source>
</reference>
<name>A0A8R7PIR0_TRIUA</name>
<proteinExistence type="predicted"/>
<dbReference type="Proteomes" id="UP000015106">
    <property type="component" value="Chromosome 2"/>
</dbReference>
<evidence type="ECO:0000313" key="2">
    <source>
        <dbReference type="Proteomes" id="UP000015106"/>
    </source>
</evidence>
<dbReference type="Gramene" id="TuG1812G0200004861.01.T01">
    <property type="protein sequence ID" value="TuG1812G0200004861.01.T01"/>
    <property type="gene ID" value="TuG1812G0200004861.01"/>
</dbReference>
<organism evidence="1 2">
    <name type="scientific">Triticum urartu</name>
    <name type="common">Red wild einkorn</name>
    <name type="synonym">Crithodium urartu</name>
    <dbReference type="NCBI Taxonomy" id="4572"/>
    <lineage>
        <taxon>Eukaryota</taxon>
        <taxon>Viridiplantae</taxon>
        <taxon>Streptophyta</taxon>
        <taxon>Embryophyta</taxon>
        <taxon>Tracheophyta</taxon>
        <taxon>Spermatophyta</taxon>
        <taxon>Magnoliopsida</taxon>
        <taxon>Liliopsida</taxon>
        <taxon>Poales</taxon>
        <taxon>Poaceae</taxon>
        <taxon>BOP clade</taxon>
        <taxon>Pooideae</taxon>
        <taxon>Triticodae</taxon>
        <taxon>Triticeae</taxon>
        <taxon>Triticinae</taxon>
        <taxon>Triticum</taxon>
    </lineage>
</organism>
<protein>
    <submittedName>
        <fullName evidence="1">Uncharacterized protein</fullName>
    </submittedName>
</protein>
<accession>A0A8R7PIR0</accession>
<sequence length="53" mass="5979">MMLPSKMSVISVTSPKVAPCEENVSGLYTEYNYKNCSSNTDAEYDCIRCRDYA</sequence>
<evidence type="ECO:0000313" key="1">
    <source>
        <dbReference type="EnsemblPlants" id="TuG1812G0200004861.01.T01"/>
    </source>
</evidence>
<reference evidence="2" key="1">
    <citation type="journal article" date="2013" name="Nature">
        <title>Draft genome of the wheat A-genome progenitor Triticum urartu.</title>
        <authorList>
            <person name="Ling H.Q."/>
            <person name="Zhao S."/>
            <person name="Liu D."/>
            <person name="Wang J."/>
            <person name="Sun H."/>
            <person name="Zhang C."/>
            <person name="Fan H."/>
            <person name="Li D."/>
            <person name="Dong L."/>
            <person name="Tao Y."/>
            <person name="Gao C."/>
            <person name="Wu H."/>
            <person name="Li Y."/>
            <person name="Cui Y."/>
            <person name="Guo X."/>
            <person name="Zheng S."/>
            <person name="Wang B."/>
            <person name="Yu K."/>
            <person name="Liang Q."/>
            <person name="Yang W."/>
            <person name="Lou X."/>
            <person name="Chen J."/>
            <person name="Feng M."/>
            <person name="Jian J."/>
            <person name="Zhang X."/>
            <person name="Luo G."/>
            <person name="Jiang Y."/>
            <person name="Liu J."/>
            <person name="Wang Z."/>
            <person name="Sha Y."/>
            <person name="Zhang B."/>
            <person name="Wu H."/>
            <person name="Tang D."/>
            <person name="Shen Q."/>
            <person name="Xue P."/>
            <person name="Zou S."/>
            <person name="Wang X."/>
            <person name="Liu X."/>
            <person name="Wang F."/>
            <person name="Yang Y."/>
            <person name="An X."/>
            <person name="Dong Z."/>
            <person name="Zhang K."/>
            <person name="Zhang X."/>
            <person name="Luo M.C."/>
            <person name="Dvorak J."/>
            <person name="Tong Y."/>
            <person name="Wang J."/>
            <person name="Yang H."/>
            <person name="Li Z."/>
            <person name="Wang D."/>
            <person name="Zhang A."/>
            <person name="Wang J."/>
        </authorList>
    </citation>
    <scope>NUCLEOTIDE SEQUENCE</scope>
    <source>
        <strain evidence="2">cv. G1812</strain>
    </source>
</reference>
<keyword evidence="2" id="KW-1185">Reference proteome</keyword>
<reference evidence="1" key="3">
    <citation type="submission" date="2022-06" db="UniProtKB">
        <authorList>
            <consortium name="EnsemblPlants"/>
        </authorList>
    </citation>
    <scope>IDENTIFICATION</scope>
</reference>